<evidence type="ECO:0000256" key="1">
    <source>
        <dbReference type="SAM" id="Phobius"/>
    </source>
</evidence>
<dbReference type="PANTHER" id="PTHR38454:SF1">
    <property type="entry name" value="INTEGRAL MEMBRANE PROTEIN"/>
    <property type="match status" value="1"/>
</dbReference>
<evidence type="ECO:0000313" key="3">
    <source>
        <dbReference type="Proteomes" id="UP000078459"/>
    </source>
</evidence>
<dbReference type="OrthoDB" id="9772884at2"/>
<feature type="transmembrane region" description="Helical" evidence="1">
    <location>
        <begin position="531"/>
        <end position="548"/>
    </location>
</feature>
<gene>
    <name evidence="2" type="ORF">A5893_10435</name>
</gene>
<reference evidence="2 3" key="1">
    <citation type="submission" date="2016-04" db="EMBL/GenBank/DDBJ databases">
        <authorList>
            <person name="Evans L.H."/>
            <person name="Alamgir A."/>
            <person name="Owens N."/>
            <person name="Weber N.D."/>
            <person name="Virtaneva K."/>
            <person name="Barbian K."/>
            <person name="Babar A."/>
            <person name="Rosenke K."/>
        </authorList>
    </citation>
    <scope>NUCLEOTIDE SEQUENCE [LARGE SCALE GENOMIC DNA]</scope>
    <source>
        <strain evidence="2 3">CCM 8644</strain>
    </source>
</reference>
<evidence type="ECO:0000313" key="2">
    <source>
        <dbReference type="EMBL" id="OAQ39083.1"/>
    </source>
</evidence>
<keyword evidence="1" id="KW-1133">Transmembrane helix</keyword>
<dbReference type="Proteomes" id="UP000078459">
    <property type="component" value="Unassembled WGS sequence"/>
</dbReference>
<evidence type="ECO:0008006" key="4">
    <source>
        <dbReference type="Google" id="ProtNLM"/>
    </source>
</evidence>
<feature type="transmembrane region" description="Helical" evidence="1">
    <location>
        <begin position="506"/>
        <end position="524"/>
    </location>
</feature>
<feature type="transmembrane region" description="Helical" evidence="1">
    <location>
        <begin position="445"/>
        <end position="464"/>
    </location>
</feature>
<feature type="transmembrane region" description="Helical" evidence="1">
    <location>
        <begin position="343"/>
        <end position="360"/>
    </location>
</feature>
<sequence length="820" mass="92042">MNNWFKRNGIHLGIIVFFVVLCFVYFAPAFQGKVLMQSDVQKAAATQSEIMKYKAEDGKAPLWTNSMFGGMPTYQIWLKYPKNITTHVIDVLNASFPNPVNTVLIYLLATYFLLIVLGMSPWLAAVGAIAFGFSSYNFIFLEAGHSNQAMAIAFFPTILGGVILTLRGRYWLGTALTAFFVAMEIRTNHIQMTYYLFIALIILMGVELYHSYKDKTLPAYWKSLGFLVAAAILGIAVNAGSLWTTYEYGEYSTRGKSNITTDSAQPNNGLDKDYAFQWSQGVGETMTLLIPNAYGGASQPTLDDKSDVAKAIMAKGADVQQATGFAQQMPVYWGPKPFTSGPWYFGAFVLFLFIFGLFVVKGRLKWFLLSATVLSILLAFGKNFSLLSDLFFNYVPLYNKFRSVEFNLVIASLCVPILACLAIFEATKPNVDVKEVIKKLKTSAYIVLGILVVMIALPTLLFSFKADNHQDFLNQLNQVAGGDANFGAEISKALIDDRISLFRTDAFRSFIFIALGIGALWALINKKINMSLGLIIIGVIILVDLWSVDKRYLNDEKFVSKSIMNQQAQKRPVDEFILRDTDPDYRVFDTTIPTFQSADATAFHKTIGGYHAAKLKRFQEVIDKQFTSSTNQDVLDMLNTKYFITPGKDNQTASMQANSTACGHAWFVQSVQYAKDNDQEMLGISSFDPKKEAIVNREFEPLLKDKNVGVPSNGIIKLTSYHPDLLKYDYSIDKEAVAVFSEIWYPKGWNMYVDGEQMPYFRADYLLRAAVLPSGNHKIEWKFEPRSYFFGENISLFGSILLSLILAYALYRELATKRPA</sequence>
<protein>
    <recommendedName>
        <fullName evidence="4">YfhO family protein</fullName>
    </recommendedName>
</protein>
<organism evidence="2 3">
    <name type="scientific">Pedobacter psychrophilus</name>
    <dbReference type="NCBI Taxonomy" id="1826909"/>
    <lineage>
        <taxon>Bacteria</taxon>
        <taxon>Pseudomonadati</taxon>
        <taxon>Bacteroidota</taxon>
        <taxon>Sphingobacteriia</taxon>
        <taxon>Sphingobacteriales</taxon>
        <taxon>Sphingobacteriaceae</taxon>
        <taxon>Pedobacter</taxon>
    </lineage>
</organism>
<keyword evidence="3" id="KW-1185">Reference proteome</keyword>
<feature type="transmembrane region" description="Helical" evidence="1">
    <location>
        <begin position="152"/>
        <end position="172"/>
    </location>
</feature>
<accession>A0A179DF32</accession>
<feature type="transmembrane region" description="Helical" evidence="1">
    <location>
        <begin position="103"/>
        <end position="131"/>
    </location>
</feature>
<keyword evidence="1" id="KW-0472">Membrane</keyword>
<keyword evidence="1" id="KW-0812">Transmembrane</keyword>
<name>A0A179DF32_9SPHI</name>
<feature type="transmembrane region" description="Helical" evidence="1">
    <location>
        <begin position="367"/>
        <end position="386"/>
    </location>
</feature>
<dbReference type="PANTHER" id="PTHR38454">
    <property type="entry name" value="INTEGRAL MEMBRANE PROTEIN-RELATED"/>
    <property type="match status" value="1"/>
</dbReference>
<dbReference type="EMBL" id="LWHJ01000028">
    <property type="protein sequence ID" value="OAQ39083.1"/>
    <property type="molecule type" value="Genomic_DNA"/>
</dbReference>
<feature type="transmembrane region" description="Helical" evidence="1">
    <location>
        <begin position="406"/>
        <end position="424"/>
    </location>
</feature>
<feature type="transmembrane region" description="Helical" evidence="1">
    <location>
        <begin position="794"/>
        <end position="811"/>
    </location>
</feature>
<reference evidence="2 3" key="2">
    <citation type="submission" date="2016-06" db="EMBL/GenBank/DDBJ databases">
        <title>Pedobacter psychrophilus sp. nov., isolated from Antarctic fragmentary rock.</title>
        <authorList>
            <person name="Svec P."/>
        </authorList>
    </citation>
    <scope>NUCLEOTIDE SEQUENCE [LARGE SCALE GENOMIC DNA]</scope>
    <source>
        <strain evidence="2 3">CCM 8644</strain>
    </source>
</reference>
<feature type="transmembrane region" description="Helical" evidence="1">
    <location>
        <begin position="192"/>
        <end position="212"/>
    </location>
</feature>
<dbReference type="AlphaFoldDB" id="A0A179DF32"/>
<comment type="caution">
    <text evidence="2">The sequence shown here is derived from an EMBL/GenBank/DDBJ whole genome shotgun (WGS) entry which is preliminary data.</text>
</comment>
<feature type="transmembrane region" description="Helical" evidence="1">
    <location>
        <begin position="12"/>
        <end position="30"/>
    </location>
</feature>
<proteinExistence type="predicted"/>
<dbReference type="RefSeq" id="WP_068822610.1">
    <property type="nucleotide sequence ID" value="NZ_LWHJ01000028.1"/>
</dbReference>
<feature type="transmembrane region" description="Helical" evidence="1">
    <location>
        <begin position="224"/>
        <end position="246"/>
    </location>
</feature>
<dbReference type="STRING" id="1826909.A5893_10435"/>
<dbReference type="InterPro" id="IPR018580">
    <property type="entry name" value="Uncharacterised_YfhO"/>
</dbReference>